<protein>
    <submittedName>
        <fullName evidence="4">NUDIX hydrolase</fullName>
    </submittedName>
</protein>
<evidence type="ECO:0000256" key="2">
    <source>
        <dbReference type="ARBA" id="ARBA00022801"/>
    </source>
</evidence>
<dbReference type="InterPro" id="IPR020084">
    <property type="entry name" value="NUDIX_hydrolase_CS"/>
</dbReference>
<dbReference type="CDD" id="cd04688">
    <property type="entry name" value="NUDIX_Hydrolase"/>
    <property type="match status" value="1"/>
</dbReference>
<organism evidence="4 5">
    <name type="scientific">Caenimonas terrae</name>
    <dbReference type="NCBI Taxonomy" id="696074"/>
    <lineage>
        <taxon>Bacteria</taxon>
        <taxon>Pseudomonadati</taxon>
        <taxon>Pseudomonadota</taxon>
        <taxon>Betaproteobacteria</taxon>
        <taxon>Burkholderiales</taxon>
        <taxon>Comamonadaceae</taxon>
        <taxon>Caenimonas</taxon>
    </lineage>
</organism>
<keyword evidence="5" id="KW-1185">Reference proteome</keyword>
<dbReference type="GO" id="GO:0016787">
    <property type="term" value="F:hydrolase activity"/>
    <property type="evidence" value="ECO:0007669"/>
    <property type="project" value="UniProtKB-KW"/>
</dbReference>
<name>A0ABW0NE21_9BURK</name>
<dbReference type="EMBL" id="JBHSMF010000009">
    <property type="protein sequence ID" value="MFC5498576.1"/>
    <property type="molecule type" value="Genomic_DNA"/>
</dbReference>
<sequence>MPAQKIRAVAICVFLDNGRILVNEGHDPVEGSSFCRPSDGGIEFGETGAEAVAREVREELGAEVANVRLIGTLENIFTYLGAPGHEIVQVYDGELADRSLYGRAFVSVVESDGQPFQAVWRGLGSFGPQLPLYPAGLVQLLLAKEAEVAE</sequence>
<feature type="domain" description="Nudix hydrolase" evidence="3">
    <location>
        <begin position="4"/>
        <end position="143"/>
    </location>
</feature>
<dbReference type="PROSITE" id="PS51462">
    <property type="entry name" value="NUDIX"/>
    <property type="match status" value="1"/>
</dbReference>
<evidence type="ECO:0000259" key="3">
    <source>
        <dbReference type="PROSITE" id="PS51462"/>
    </source>
</evidence>
<dbReference type="Gene3D" id="3.90.79.10">
    <property type="entry name" value="Nucleoside Triphosphate Pyrophosphohydrolase"/>
    <property type="match status" value="1"/>
</dbReference>
<comment type="caution">
    <text evidence="4">The sequence shown here is derived from an EMBL/GenBank/DDBJ whole genome shotgun (WGS) entry which is preliminary data.</text>
</comment>
<keyword evidence="2 4" id="KW-0378">Hydrolase</keyword>
<dbReference type="RefSeq" id="WP_376850667.1">
    <property type="nucleotide sequence ID" value="NZ_JBHSMF010000009.1"/>
</dbReference>
<dbReference type="InterPro" id="IPR015797">
    <property type="entry name" value="NUDIX_hydrolase-like_dom_sf"/>
</dbReference>
<accession>A0ABW0NE21</accession>
<proteinExistence type="predicted"/>
<evidence type="ECO:0000313" key="5">
    <source>
        <dbReference type="Proteomes" id="UP001596037"/>
    </source>
</evidence>
<dbReference type="Pfam" id="PF00293">
    <property type="entry name" value="NUDIX"/>
    <property type="match status" value="1"/>
</dbReference>
<evidence type="ECO:0000313" key="4">
    <source>
        <dbReference type="EMBL" id="MFC5498576.1"/>
    </source>
</evidence>
<gene>
    <name evidence="4" type="ORF">ACFPOE_13600</name>
</gene>
<dbReference type="Proteomes" id="UP001596037">
    <property type="component" value="Unassembled WGS sequence"/>
</dbReference>
<comment type="cofactor">
    <cofactor evidence="1">
        <name>Mg(2+)</name>
        <dbReference type="ChEBI" id="CHEBI:18420"/>
    </cofactor>
</comment>
<dbReference type="SUPFAM" id="SSF55811">
    <property type="entry name" value="Nudix"/>
    <property type="match status" value="1"/>
</dbReference>
<dbReference type="InterPro" id="IPR000086">
    <property type="entry name" value="NUDIX_hydrolase_dom"/>
</dbReference>
<dbReference type="PROSITE" id="PS00893">
    <property type="entry name" value="NUDIX_BOX"/>
    <property type="match status" value="1"/>
</dbReference>
<reference evidence="5" key="1">
    <citation type="journal article" date="2019" name="Int. J. Syst. Evol. Microbiol.">
        <title>The Global Catalogue of Microorganisms (GCM) 10K type strain sequencing project: providing services to taxonomists for standard genome sequencing and annotation.</title>
        <authorList>
            <consortium name="The Broad Institute Genomics Platform"/>
            <consortium name="The Broad Institute Genome Sequencing Center for Infectious Disease"/>
            <person name="Wu L."/>
            <person name="Ma J."/>
        </authorList>
    </citation>
    <scope>NUCLEOTIDE SEQUENCE [LARGE SCALE GENOMIC DNA]</scope>
    <source>
        <strain evidence="5">CCUG 57401</strain>
    </source>
</reference>
<evidence type="ECO:0000256" key="1">
    <source>
        <dbReference type="ARBA" id="ARBA00001946"/>
    </source>
</evidence>